<evidence type="ECO:0000259" key="1">
    <source>
        <dbReference type="Pfam" id="PF07727"/>
    </source>
</evidence>
<organism evidence="2 3">
    <name type="scientific">Sesamum angolense</name>
    <dbReference type="NCBI Taxonomy" id="2727404"/>
    <lineage>
        <taxon>Eukaryota</taxon>
        <taxon>Viridiplantae</taxon>
        <taxon>Streptophyta</taxon>
        <taxon>Embryophyta</taxon>
        <taxon>Tracheophyta</taxon>
        <taxon>Spermatophyta</taxon>
        <taxon>Magnoliopsida</taxon>
        <taxon>eudicotyledons</taxon>
        <taxon>Gunneridae</taxon>
        <taxon>Pentapetalae</taxon>
        <taxon>asterids</taxon>
        <taxon>lamiids</taxon>
        <taxon>Lamiales</taxon>
        <taxon>Pedaliaceae</taxon>
        <taxon>Sesamum</taxon>
    </lineage>
</organism>
<sequence>MPDTSVDMKGVFGDTTSPAFSEAIRKELLKLMKGKMVQDPLQVNFAHTTDDFTAYISLQNHTSDSSPIPTPTPIPDVESIVHLSSVLPPSTPDSVPESLDTMPAIVHTPVVPAPSVPSTRLHRLITKPAWLQDYVCNKSSFPSNPCIPKMFSPVQRLFLANVAAIQEPKSFAEANQNDDWRKAMQLELHALKQNETWDLTTLLEGNKTIGSHWVYKVKILPDGKVDRYKARLVAKGYTQMKDVKDYLARLFYKGSRMLALSLLHCHREFSLMMLVVPSFLRLTDIGD</sequence>
<evidence type="ECO:0000313" key="3">
    <source>
        <dbReference type="Proteomes" id="UP001289374"/>
    </source>
</evidence>
<accession>A0AAE2BLD7</accession>
<feature type="domain" description="Reverse transcriptase Ty1/copia-type" evidence="1">
    <location>
        <begin position="194"/>
        <end position="247"/>
    </location>
</feature>
<comment type="caution">
    <text evidence="2">The sequence shown here is derived from an EMBL/GenBank/DDBJ whole genome shotgun (WGS) entry which is preliminary data.</text>
</comment>
<dbReference type="InterPro" id="IPR013103">
    <property type="entry name" value="RVT_2"/>
</dbReference>
<proteinExistence type="predicted"/>
<gene>
    <name evidence="2" type="ORF">Sango_2302700</name>
</gene>
<evidence type="ECO:0000313" key="2">
    <source>
        <dbReference type="EMBL" id="KAK4389657.1"/>
    </source>
</evidence>
<name>A0AAE2BLD7_9LAMI</name>
<protein>
    <submittedName>
        <fullName evidence="2">Retrovirus-related Pol polyprotein from transposon RE2</fullName>
    </submittedName>
</protein>
<reference evidence="2" key="2">
    <citation type="journal article" date="2024" name="Plant">
        <title>Genomic evolution and insights into agronomic trait innovations of Sesamum species.</title>
        <authorList>
            <person name="Miao H."/>
            <person name="Wang L."/>
            <person name="Qu L."/>
            <person name="Liu H."/>
            <person name="Sun Y."/>
            <person name="Le M."/>
            <person name="Wang Q."/>
            <person name="Wei S."/>
            <person name="Zheng Y."/>
            <person name="Lin W."/>
            <person name="Duan Y."/>
            <person name="Cao H."/>
            <person name="Xiong S."/>
            <person name="Wang X."/>
            <person name="Wei L."/>
            <person name="Li C."/>
            <person name="Ma Q."/>
            <person name="Ju M."/>
            <person name="Zhao R."/>
            <person name="Li G."/>
            <person name="Mu C."/>
            <person name="Tian Q."/>
            <person name="Mei H."/>
            <person name="Zhang T."/>
            <person name="Gao T."/>
            <person name="Zhang H."/>
        </authorList>
    </citation>
    <scope>NUCLEOTIDE SEQUENCE</scope>
    <source>
        <strain evidence="2">K16</strain>
    </source>
</reference>
<dbReference type="AlphaFoldDB" id="A0AAE2BLD7"/>
<dbReference type="Pfam" id="PF07727">
    <property type="entry name" value="RVT_2"/>
    <property type="match status" value="1"/>
</dbReference>
<keyword evidence="3" id="KW-1185">Reference proteome</keyword>
<reference evidence="2" key="1">
    <citation type="submission" date="2020-06" db="EMBL/GenBank/DDBJ databases">
        <authorList>
            <person name="Li T."/>
            <person name="Hu X."/>
            <person name="Zhang T."/>
            <person name="Song X."/>
            <person name="Zhang H."/>
            <person name="Dai N."/>
            <person name="Sheng W."/>
            <person name="Hou X."/>
            <person name="Wei L."/>
        </authorList>
    </citation>
    <scope>NUCLEOTIDE SEQUENCE</scope>
    <source>
        <strain evidence="2">K16</strain>
        <tissue evidence="2">Leaf</tissue>
    </source>
</reference>
<dbReference type="Proteomes" id="UP001289374">
    <property type="component" value="Unassembled WGS sequence"/>
</dbReference>
<dbReference type="EMBL" id="JACGWL010000013">
    <property type="protein sequence ID" value="KAK4389657.1"/>
    <property type="molecule type" value="Genomic_DNA"/>
</dbReference>